<keyword evidence="2" id="KW-0812">Transmembrane</keyword>
<dbReference type="AlphaFoldDB" id="A0A5C7S4N8"/>
<dbReference type="InterPro" id="IPR001828">
    <property type="entry name" value="ANF_lig-bd_rcpt"/>
</dbReference>
<dbReference type="InterPro" id="IPR051010">
    <property type="entry name" value="BCAA_transport"/>
</dbReference>
<protein>
    <submittedName>
        <fullName evidence="7">Amino acid ABC transporter substrate-binding protein</fullName>
    </submittedName>
</protein>
<evidence type="ECO:0000256" key="2">
    <source>
        <dbReference type="ARBA" id="ARBA00022692"/>
    </source>
</evidence>
<comment type="caution">
    <text evidence="7">The sequence shown here is derived from an EMBL/GenBank/DDBJ whole genome shotgun (WGS) entry which is preliminary data.</text>
</comment>
<keyword evidence="4" id="KW-0472">Membrane</keyword>
<gene>
    <name evidence="7" type="ORF">E6Q80_22415</name>
</gene>
<dbReference type="InterPro" id="IPR028082">
    <property type="entry name" value="Peripla_BP_I"/>
</dbReference>
<evidence type="ECO:0000313" key="8">
    <source>
        <dbReference type="Proteomes" id="UP000321192"/>
    </source>
</evidence>
<dbReference type="Gene3D" id="3.40.50.2300">
    <property type="match status" value="2"/>
</dbReference>
<dbReference type="GO" id="GO:0016020">
    <property type="term" value="C:membrane"/>
    <property type="evidence" value="ECO:0007669"/>
    <property type="project" value="UniProtKB-SubCell"/>
</dbReference>
<sequence>MKKRTVAAVVGAMLGAAVVAAPAHAQDVKLGLMAAISGPIAALAPPMAAASKLAVAHVNEQGGILKGGKLEVVLGDSACNPQNATDVATKAVNIDRVIAVVGPACSGAVLASANSVTIPAGVLMITPSGTSPEITKLKDKDLVYRTLPSDDYQGRALARTLKARGISKVAVAYLNNDYGKGLAESFKSEFEANGGTIAGYSGHEEGKASYRSELATLARGGADTLVIFDYGDGTGLSILRQSLENNFFKTFVGADGMKSEGLVKAIGAANLGGFFVSAPVGEASASLDNFNKAFKAAGENIDAVFATTSYDAAFLAALAIEKAGGDKTKLAESLRAVASAPGEPILAGEWAKAKKLIAEGKDIDYKGAGGDHEFDAAGDVPGNYAFFKVSGTGYESIADMK</sequence>
<feature type="signal peptide" evidence="5">
    <location>
        <begin position="1"/>
        <end position="25"/>
    </location>
</feature>
<dbReference type="EMBL" id="SSFD01000384">
    <property type="protein sequence ID" value="TXH78560.1"/>
    <property type="molecule type" value="Genomic_DNA"/>
</dbReference>
<evidence type="ECO:0000259" key="6">
    <source>
        <dbReference type="Pfam" id="PF01094"/>
    </source>
</evidence>
<evidence type="ECO:0000313" key="7">
    <source>
        <dbReference type="EMBL" id="TXH78560.1"/>
    </source>
</evidence>
<dbReference type="PANTHER" id="PTHR30483">
    <property type="entry name" value="LEUCINE-SPECIFIC-BINDING PROTEIN"/>
    <property type="match status" value="1"/>
</dbReference>
<accession>A0A5C7S4N8</accession>
<keyword evidence="3" id="KW-1133">Transmembrane helix</keyword>
<comment type="subcellular location">
    <subcellularLocation>
        <location evidence="1">Membrane</location>
    </subcellularLocation>
</comment>
<dbReference type="Proteomes" id="UP000321192">
    <property type="component" value="Unassembled WGS sequence"/>
</dbReference>
<proteinExistence type="predicted"/>
<organism evidence="7 8">
    <name type="scientific">Thauera aminoaromatica</name>
    <dbReference type="NCBI Taxonomy" id="164330"/>
    <lineage>
        <taxon>Bacteria</taxon>
        <taxon>Pseudomonadati</taxon>
        <taxon>Pseudomonadota</taxon>
        <taxon>Betaproteobacteria</taxon>
        <taxon>Rhodocyclales</taxon>
        <taxon>Zoogloeaceae</taxon>
        <taxon>Thauera</taxon>
    </lineage>
</organism>
<dbReference type="CDD" id="cd06346">
    <property type="entry name" value="PBP1_ABC_ligand_binding-like"/>
    <property type="match status" value="1"/>
</dbReference>
<feature type="chain" id="PRO_5023101017" evidence="5">
    <location>
        <begin position="26"/>
        <end position="401"/>
    </location>
</feature>
<reference evidence="7 8" key="1">
    <citation type="submission" date="2018-09" db="EMBL/GenBank/DDBJ databases">
        <title>Metagenome Assembled Genomes from an Advanced Water Purification Facility.</title>
        <authorList>
            <person name="Stamps B.W."/>
            <person name="Spear J.R."/>
        </authorList>
    </citation>
    <scope>NUCLEOTIDE SEQUENCE [LARGE SCALE GENOMIC DNA]</scope>
    <source>
        <strain evidence="7">Bin_27_1</strain>
    </source>
</reference>
<dbReference type="SUPFAM" id="SSF53822">
    <property type="entry name" value="Periplasmic binding protein-like I"/>
    <property type="match status" value="1"/>
</dbReference>
<dbReference type="Pfam" id="PF01094">
    <property type="entry name" value="ANF_receptor"/>
    <property type="match status" value="1"/>
</dbReference>
<feature type="domain" description="Receptor ligand binding region" evidence="6">
    <location>
        <begin position="48"/>
        <end position="391"/>
    </location>
</feature>
<evidence type="ECO:0000256" key="5">
    <source>
        <dbReference type="SAM" id="SignalP"/>
    </source>
</evidence>
<evidence type="ECO:0000256" key="1">
    <source>
        <dbReference type="ARBA" id="ARBA00004370"/>
    </source>
</evidence>
<name>A0A5C7S4N8_THASP</name>
<evidence type="ECO:0000256" key="3">
    <source>
        <dbReference type="ARBA" id="ARBA00022989"/>
    </source>
</evidence>
<keyword evidence="5" id="KW-0732">Signal</keyword>
<dbReference type="RefSeq" id="WP_276662489.1">
    <property type="nucleotide sequence ID" value="NZ_SSFD01000384.1"/>
</dbReference>
<dbReference type="PANTHER" id="PTHR30483:SF6">
    <property type="entry name" value="PERIPLASMIC BINDING PROTEIN OF ABC TRANSPORTER FOR NATURAL AMINO ACIDS"/>
    <property type="match status" value="1"/>
</dbReference>
<evidence type="ECO:0000256" key="4">
    <source>
        <dbReference type="ARBA" id="ARBA00023136"/>
    </source>
</evidence>